<keyword evidence="3" id="KW-1185">Reference proteome</keyword>
<dbReference type="SUPFAM" id="SSF48576">
    <property type="entry name" value="Terpenoid synthases"/>
    <property type="match status" value="1"/>
</dbReference>
<dbReference type="Proteomes" id="UP000273307">
    <property type="component" value="Unassembled WGS sequence"/>
</dbReference>
<dbReference type="Gene3D" id="1.10.600.10">
    <property type="entry name" value="Farnesyl Diphosphate Synthase"/>
    <property type="match status" value="1"/>
</dbReference>
<evidence type="ECO:0000313" key="3">
    <source>
        <dbReference type="Proteomes" id="UP000273307"/>
    </source>
</evidence>
<dbReference type="InterPro" id="IPR008949">
    <property type="entry name" value="Isoprenoid_synthase_dom_sf"/>
</dbReference>
<organism evidence="2 3">
    <name type="scientific">Mycobacterium attenuatum</name>
    <dbReference type="NCBI Taxonomy" id="2341086"/>
    <lineage>
        <taxon>Bacteria</taxon>
        <taxon>Bacillati</taxon>
        <taxon>Actinomycetota</taxon>
        <taxon>Actinomycetes</taxon>
        <taxon>Mycobacteriales</taxon>
        <taxon>Mycobacteriaceae</taxon>
        <taxon>Mycobacterium</taxon>
    </lineage>
</organism>
<gene>
    <name evidence="2" type="ORF">LAUMK136_01102</name>
</gene>
<feature type="compositionally biased region" description="Polar residues" evidence="1">
    <location>
        <begin position="120"/>
        <end position="129"/>
    </location>
</feature>
<dbReference type="AlphaFoldDB" id="A0A498PU43"/>
<proteinExistence type="predicted"/>
<accession>A0A498PU43</accession>
<evidence type="ECO:0000313" key="2">
    <source>
        <dbReference type="EMBL" id="VBA35620.1"/>
    </source>
</evidence>
<feature type="region of interest" description="Disordered" evidence="1">
    <location>
        <begin position="120"/>
        <end position="141"/>
    </location>
</feature>
<dbReference type="EMBL" id="UPHP01000024">
    <property type="protein sequence ID" value="VBA35620.1"/>
    <property type="molecule type" value="Genomic_DNA"/>
</dbReference>
<reference evidence="2 3" key="1">
    <citation type="submission" date="2018-09" db="EMBL/GenBank/DDBJ databases">
        <authorList>
            <person name="Tagini F."/>
        </authorList>
    </citation>
    <scope>NUCLEOTIDE SEQUENCE [LARGE SCALE GENOMIC DNA]</scope>
    <source>
        <strain evidence="2 3">MK136</strain>
    </source>
</reference>
<dbReference type="GO" id="GO:0004659">
    <property type="term" value="F:prenyltransferase activity"/>
    <property type="evidence" value="ECO:0007669"/>
    <property type="project" value="InterPro"/>
</dbReference>
<sequence length="156" mass="16716">MNHLARLAPERLYQRPAPTDPIRIGDLDAWRAGIRRTVLANVAGFVAAQCAGELAHLLPADCADVLVQFVNGGKCLRSTFMYLGWLSGAPASDVALSAAASLELSHAFALLQDDVMDNSARPSMETTADSDGHPYPVTTTEYWSGSVSTRSAANRR</sequence>
<dbReference type="Pfam" id="PF00348">
    <property type="entry name" value="polyprenyl_synt"/>
    <property type="match status" value="1"/>
</dbReference>
<name>A0A498PU43_9MYCO</name>
<protein>
    <submittedName>
        <fullName evidence="2">Uncharacterized protein</fullName>
    </submittedName>
</protein>
<dbReference type="InterPro" id="IPR000092">
    <property type="entry name" value="Polyprenyl_synt"/>
</dbReference>
<evidence type="ECO:0000256" key="1">
    <source>
        <dbReference type="SAM" id="MobiDB-lite"/>
    </source>
</evidence>
<dbReference type="GO" id="GO:0008299">
    <property type="term" value="P:isoprenoid biosynthetic process"/>
    <property type="evidence" value="ECO:0007669"/>
    <property type="project" value="InterPro"/>
</dbReference>